<reference evidence="2" key="2">
    <citation type="submission" date="2025-08" db="UniProtKB">
        <authorList>
            <consortium name="Ensembl"/>
        </authorList>
    </citation>
    <scope>IDENTIFICATION</scope>
</reference>
<dbReference type="AlphaFoldDB" id="A0AAZ3RML1"/>
<reference evidence="3" key="1">
    <citation type="journal article" date="2018" name="PLoS ONE">
        <title>Chinook salmon (Oncorhynchus tshawytscha) genome and transcriptome.</title>
        <authorList>
            <person name="Christensen K.A."/>
            <person name="Leong J.S."/>
            <person name="Sakhrani D."/>
            <person name="Biagi C.A."/>
            <person name="Minkley D.R."/>
            <person name="Withler R.E."/>
            <person name="Rondeau E.B."/>
            <person name="Koop B.F."/>
            <person name="Devlin R.H."/>
        </authorList>
    </citation>
    <scope>NUCLEOTIDE SEQUENCE [LARGE SCALE GENOMIC DNA]</scope>
</reference>
<dbReference type="GeneTree" id="ENSGT00940000153931"/>
<keyword evidence="1" id="KW-0812">Transmembrane</keyword>
<sequence>LPPFSPHLLTLYIDLFILWVTPLFSIGNKRRLEEDDMYQVLPDDASQGLGEELQRHWDKEVRMAAKELRMPKLTKAIVKCYGKPYAVLGIFSFTVVCRNIRFPVLEHTMYYMYIGQMLSGFSIHICQLLQCK</sequence>
<evidence type="ECO:0000313" key="3">
    <source>
        <dbReference type="Proteomes" id="UP000694402"/>
    </source>
</evidence>
<feature type="transmembrane region" description="Helical" evidence="1">
    <location>
        <begin position="6"/>
        <end position="27"/>
    </location>
</feature>
<keyword evidence="1" id="KW-1133">Transmembrane helix</keyword>
<keyword evidence="3" id="KW-1185">Reference proteome</keyword>
<proteinExistence type="predicted"/>
<organism evidence="2 3">
    <name type="scientific">Oncorhynchus tshawytscha</name>
    <name type="common">Chinook salmon</name>
    <name type="synonym">Salmo tshawytscha</name>
    <dbReference type="NCBI Taxonomy" id="74940"/>
    <lineage>
        <taxon>Eukaryota</taxon>
        <taxon>Metazoa</taxon>
        <taxon>Chordata</taxon>
        <taxon>Craniata</taxon>
        <taxon>Vertebrata</taxon>
        <taxon>Euteleostomi</taxon>
        <taxon>Actinopterygii</taxon>
        <taxon>Neopterygii</taxon>
        <taxon>Teleostei</taxon>
        <taxon>Protacanthopterygii</taxon>
        <taxon>Salmoniformes</taxon>
        <taxon>Salmonidae</taxon>
        <taxon>Salmoninae</taxon>
        <taxon>Oncorhynchus</taxon>
    </lineage>
</organism>
<reference evidence="2" key="3">
    <citation type="submission" date="2025-09" db="UniProtKB">
        <authorList>
            <consortium name="Ensembl"/>
        </authorList>
    </citation>
    <scope>IDENTIFICATION</scope>
</reference>
<dbReference type="Proteomes" id="UP000694402">
    <property type="component" value="Unassembled WGS sequence"/>
</dbReference>
<accession>A0AAZ3RML1</accession>
<keyword evidence="1" id="KW-0472">Membrane</keyword>
<evidence type="ECO:0000313" key="2">
    <source>
        <dbReference type="Ensembl" id="ENSOTSP00005142827.1"/>
    </source>
</evidence>
<evidence type="ECO:0000256" key="1">
    <source>
        <dbReference type="SAM" id="Phobius"/>
    </source>
</evidence>
<name>A0AAZ3RML1_ONCTS</name>
<protein>
    <submittedName>
        <fullName evidence="2">Uncharacterized protein</fullName>
    </submittedName>
</protein>
<dbReference type="Ensembl" id="ENSOTST00005152191.1">
    <property type="protein sequence ID" value="ENSOTSP00005142827.1"/>
    <property type="gene ID" value="ENSOTSG00005059674.1"/>
</dbReference>
<gene>
    <name evidence="2" type="primary">LOC121838781</name>
</gene>